<evidence type="ECO:0000313" key="3">
    <source>
        <dbReference type="RefSeq" id="XP_031378489.1"/>
    </source>
</evidence>
<reference evidence="2" key="1">
    <citation type="journal article" date="2020" name="Plant Biotechnol. J.">
        <title>The pomegranate (Punica granatum L.) draft genome dissects genetic divergence between soft- and hard-seeded cultivars.</title>
        <authorList>
            <person name="Luo X."/>
            <person name="Li H."/>
            <person name="Wu Z."/>
            <person name="Yao W."/>
            <person name="Zhao P."/>
            <person name="Cao D."/>
            <person name="Yu H."/>
            <person name="Li K."/>
            <person name="Poudel K."/>
            <person name="Zhao D."/>
            <person name="Zhang F."/>
            <person name="Xia X."/>
            <person name="Chen L."/>
            <person name="Wang Q."/>
            <person name="Jing D."/>
            <person name="Cao S."/>
        </authorList>
    </citation>
    <scope>NUCLEOTIDE SEQUENCE [LARGE SCALE GENOMIC DNA]</scope>
    <source>
        <strain evidence="2">cv. Tunisia</strain>
    </source>
</reference>
<gene>
    <name evidence="3" type="primary">LOC116193883</name>
</gene>
<sequence>MEAGLSSFSALAPPVWGDLSSFGSENASLSRGCDYLEAARNNISRIMACESAKAIWDFLKAEYQGDERIKSIKVPNLIREFKRLQMDESETIMEYSDKLIGIAKKVRFAKLVSALQAPECGRSMRLEGSVEGALKAKLQQHSGGKEKKWKGRKGMAVAHRQLQEKVVQATMEGEKGDRQQGEAHAAVQQEVNQPSIASCFTFSTPCDSWLVDSGCTNHMTSDEKLFRNLDKSMKLKVRIENWEYLAVEGKESIAIESCVGTKLVFDVMYVSEIDQNLLSVGQLLEKGFKLIFEGRKCLIFDSSDKELFKIKM</sequence>
<dbReference type="Pfam" id="PF22936">
    <property type="entry name" value="Pol_BBD"/>
    <property type="match status" value="1"/>
</dbReference>
<protein>
    <submittedName>
        <fullName evidence="3">Uncharacterized protein LOC116193883</fullName>
    </submittedName>
</protein>
<evidence type="ECO:0000259" key="1">
    <source>
        <dbReference type="Pfam" id="PF22936"/>
    </source>
</evidence>
<feature type="domain" description="Retrovirus-related Pol polyprotein from transposon TNT 1-94-like beta-barrel" evidence="1">
    <location>
        <begin position="209"/>
        <end position="288"/>
    </location>
</feature>
<dbReference type="PANTHER" id="PTHR35317:SF24">
    <property type="entry name" value="RETROVIRUS-RELATED POL POLYPROTEIN FROM TRANSPOSON TNT 1-94"/>
    <property type="match status" value="1"/>
</dbReference>
<reference evidence="3" key="2">
    <citation type="submission" date="2025-08" db="UniProtKB">
        <authorList>
            <consortium name="RefSeq"/>
        </authorList>
    </citation>
    <scope>IDENTIFICATION</scope>
    <source>
        <tissue evidence="3">Leaf</tissue>
    </source>
</reference>
<dbReference type="OrthoDB" id="2015125at2759"/>
<dbReference type="PANTHER" id="PTHR35317">
    <property type="entry name" value="OS04G0629600 PROTEIN"/>
    <property type="match status" value="1"/>
</dbReference>
<dbReference type="GeneID" id="116193883"/>
<dbReference type="Pfam" id="PF14223">
    <property type="entry name" value="Retrotran_gag_2"/>
    <property type="match status" value="1"/>
</dbReference>
<keyword evidence="2" id="KW-1185">Reference proteome</keyword>
<accession>A0A6P8C7Q2</accession>
<dbReference type="InterPro" id="IPR054722">
    <property type="entry name" value="PolX-like_BBD"/>
</dbReference>
<organism evidence="2 3">
    <name type="scientific">Punica granatum</name>
    <name type="common">Pomegranate</name>
    <dbReference type="NCBI Taxonomy" id="22663"/>
    <lineage>
        <taxon>Eukaryota</taxon>
        <taxon>Viridiplantae</taxon>
        <taxon>Streptophyta</taxon>
        <taxon>Embryophyta</taxon>
        <taxon>Tracheophyta</taxon>
        <taxon>Spermatophyta</taxon>
        <taxon>Magnoliopsida</taxon>
        <taxon>eudicotyledons</taxon>
        <taxon>Gunneridae</taxon>
        <taxon>Pentapetalae</taxon>
        <taxon>rosids</taxon>
        <taxon>malvids</taxon>
        <taxon>Myrtales</taxon>
        <taxon>Lythraceae</taxon>
        <taxon>Punica</taxon>
    </lineage>
</organism>
<dbReference type="Proteomes" id="UP000515151">
    <property type="component" value="Chromosome 2"/>
</dbReference>
<dbReference type="AlphaFoldDB" id="A0A6P8C7Q2"/>
<name>A0A6P8C7Q2_PUNGR</name>
<evidence type="ECO:0000313" key="2">
    <source>
        <dbReference type="Proteomes" id="UP000515151"/>
    </source>
</evidence>
<dbReference type="RefSeq" id="XP_031378489.1">
    <property type="nucleotide sequence ID" value="XM_031522629.1"/>
</dbReference>
<proteinExistence type="predicted"/>